<protein>
    <submittedName>
        <fullName evidence="4">CARD domain-containing protein</fullName>
    </submittedName>
</protein>
<organism evidence="3 4">
    <name type="scientific">Panagrellus redivivus</name>
    <name type="common">Microworm</name>
    <dbReference type="NCBI Taxonomy" id="6233"/>
    <lineage>
        <taxon>Eukaryota</taxon>
        <taxon>Metazoa</taxon>
        <taxon>Ecdysozoa</taxon>
        <taxon>Nematoda</taxon>
        <taxon>Chromadorea</taxon>
        <taxon>Rhabditida</taxon>
        <taxon>Tylenchina</taxon>
        <taxon>Panagrolaimomorpha</taxon>
        <taxon>Panagrolaimoidea</taxon>
        <taxon>Panagrolaimidae</taxon>
        <taxon>Panagrellus</taxon>
    </lineage>
</organism>
<feature type="domain" description="CARD" evidence="2">
    <location>
        <begin position="42"/>
        <end position="119"/>
    </location>
</feature>
<dbReference type="CDD" id="cd01671">
    <property type="entry name" value="CARD"/>
    <property type="match status" value="1"/>
</dbReference>
<dbReference type="GO" id="GO:0042981">
    <property type="term" value="P:regulation of apoptotic process"/>
    <property type="evidence" value="ECO:0007669"/>
    <property type="project" value="InterPro"/>
</dbReference>
<evidence type="ECO:0000256" key="1">
    <source>
        <dbReference type="SAM" id="MobiDB-lite"/>
    </source>
</evidence>
<dbReference type="WBParaSite" id="Pan_g21395.t1">
    <property type="protein sequence ID" value="Pan_g21395.t1"/>
    <property type="gene ID" value="Pan_g21395"/>
</dbReference>
<evidence type="ECO:0000313" key="3">
    <source>
        <dbReference type="Proteomes" id="UP000492821"/>
    </source>
</evidence>
<proteinExistence type="predicted"/>
<dbReference type="Proteomes" id="UP000492821">
    <property type="component" value="Unassembled WGS sequence"/>
</dbReference>
<keyword evidence="3" id="KW-1185">Reference proteome</keyword>
<dbReference type="Pfam" id="PF00619">
    <property type="entry name" value="CARD"/>
    <property type="match status" value="1"/>
</dbReference>
<sequence>MTPNPRGINPSPSPPAVTSLAAGSLPVSRSLADIRVEQADNLERLRDRLINVDPRDLVPQLVARHVLRANEMSAVYALESPQEQLGKLIEILKTKNHWIGPLTDALIRNGHGSVAEELMKISSSRSPKVLAAI</sequence>
<dbReference type="InterPro" id="IPR001315">
    <property type="entry name" value="CARD"/>
</dbReference>
<dbReference type="AlphaFoldDB" id="A0A7E4ZWF8"/>
<accession>A0A7E4ZWF8</accession>
<dbReference type="SUPFAM" id="SSF47986">
    <property type="entry name" value="DEATH domain"/>
    <property type="match status" value="1"/>
</dbReference>
<evidence type="ECO:0000313" key="4">
    <source>
        <dbReference type="WBParaSite" id="Pan_g21395.t1"/>
    </source>
</evidence>
<dbReference type="Gene3D" id="1.10.533.10">
    <property type="entry name" value="Death Domain, Fas"/>
    <property type="match status" value="1"/>
</dbReference>
<reference evidence="4" key="2">
    <citation type="submission" date="2020-10" db="UniProtKB">
        <authorList>
            <consortium name="WormBaseParasite"/>
        </authorList>
    </citation>
    <scope>IDENTIFICATION</scope>
</reference>
<evidence type="ECO:0000259" key="2">
    <source>
        <dbReference type="Pfam" id="PF00619"/>
    </source>
</evidence>
<feature type="region of interest" description="Disordered" evidence="1">
    <location>
        <begin position="1"/>
        <end position="21"/>
    </location>
</feature>
<dbReference type="InterPro" id="IPR011029">
    <property type="entry name" value="DEATH-like_dom_sf"/>
</dbReference>
<name>A0A7E4ZWF8_PANRE</name>
<reference evidence="3" key="1">
    <citation type="journal article" date="2013" name="Genetics">
        <title>The draft genome and transcriptome of Panagrellus redivivus are shaped by the harsh demands of a free-living lifestyle.</title>
        <authorList>
            <person name="Srinivasan J."/>
            <person name="Dillman A.R."/>
            <person name="Macchietto M.G."/>
            <person name="Heikkinen L."/>
            <person name="Lakso M."/>
            <person name="Fracchia K.M."/>
            <person name="Antoshechkin I."/>
            <person name="Mortazavi A."/>
            <person name="Wong G."/>
            <person name="Sternberg P.W."/>
        </authorList>
    </citation>
    <scope>NUCLEOTIDE SEQUENCE [LARGE SCALE GENOMIC DNA]</scope>
    <source>
        <strain evidence="3">MT8872</strain>
    </source>
</reference>